<dbReference type="Proteomes" id="UP000244496">
    <property type="component" value="Chromosome"/>
</dbReference>
<dbReference type="OrthoDB" id="7322951at2"/>
<evidence type="ECO:0000313" key="2">
    <source>
        <dbReference type="EMBL" id="AWB47310.1"/>
    </source>
</evidence>
<keyword evidence="3" id="KW-1185">Reference proteome</keyword>
<name>A0A2S0UHV5_9RHOB</name>
<gene>
    <name evidence="2" type="ORF">HYN69_01235</name>
</gene>
<dbReference type="EMBL" id="CP028918">
    <property type="protein sequence ID" value="AWB47310.1"/>
    <property type="molecule type" value="Genomic_DNA"/>
</dbReference>
<feature type="region of interest" description="Disordered" evidence="1">
    <location>
        <begin position="44"/>
        <end position="107"/>
    </location>
</feature>
<dbReference type="AlphaFoldDB" id="A0A2S0UHV5"/>
<protein>
    <recommendedName>
        <fullName evidence="4">Flagella-associated GTP-binding protein</fullName>
    </recommendedName>
</protein>
<evidence type="ECO:0008006" key="4">
    <source>
        <dbReference type="Google" id="ProtNLM"/>
    </source>
</evidence>
<evidence type="ECO:0000313" key="3">
    <source>
        <dbReference type="Proteomes" id="UP000244496"/>
    </source>
</evidence>
<evidence type="ECO:0000256" key="1">
    <source>
        <dbReference type="SAM" id="MobiDB-lite"/>
    </source>
</evidence>
<feature type="compositionally biased region" description="Basic and acidic residues" evidence="1">
    <location>
        <begin position="66"/>
        <end position="85"/>
    </location>
</feature>
<feature type="compositionally biased region" description="Low complexity" evidence="1">
    <location>
        <begin position="86"/>
        <end position="107"/>
    </location>
</feature>
<dbReference type="KEGG" id="geh:HYN69_01235"/>
<sequence>MTTITVRAKTSQKAMEEILRRLGPDALILSTRKIDGQYELRASADALDADEAQAPAPAQADPSPPRPERPALRASRDASPFERSFRAAASRPAASRPAARNAARPQAGDPLADLARRLFFAPGLDEPIAPRSVILGPPGSGKSLLAARLAARILQADRRLQPRLVAPAPGLLLHEDRLRGWARLMGLSLDRPTIQAALDFTDPDPAFPEIFDLSDAADHTPDLAARLIDSDDAELILCIPAGTHPALTARLCRDWAAWQPTVCLTRLDLWEPEIPELEAIANAGLKLAHVAAGTGIIDSLRRPGPADLMHWSGGWAAQNGIAAE</sequence>
<proteinExistence type="predicted"/>
<reference evidence="2 3" key="1">
    <citation type="submission" date="2018-04" db="EMBL/GenBank/DDBJ databases">
        <title>Genome sequencing of Gemmobacter.</title>
        <authorList>
            <person name="Yi H."/>
            <person name="Baek M.-G."/>
        </authorList>
    </citation>
    <scope>NUCLEOTIDE SEQUENCE [LARGE SCALE GENOMIC DNA]</scope>
    <source>
        <strain evidence="2 3">HYN0069</strain>
    </source>
</reference>
<organism evidence="2 3">
    <name type="scientific">Paragemmobacter aquarius</name>
    <dbReference type="NCBI Taxonomy" id="2169400"/>
    <lineage>
        <taxon>Bacteria</taxon>
        <taxon>Pseudomonadati</taxon>
        <taxon>Pseudomonadota</taxon>
        <taxon>Alphaproteobacteria</taxon>
        <taxon>Rhodobacterales</taxon>
        <taxon>Paracoccaceae</taxon>
        <taxon>Paragemmobacter</taxon>
    </lineage>
</organism>
<dbReference type="RefSeq" id="WP_108434139.1">
    <property type="nucleotide sequence ID" value="NZ_CP028918.1"/>
</dbReference>
<accession>A0A2S0UHV5</accession>
<feature type="compositionally biased region" description="Low complexity" evidence="1">
    <location>
        <begin position="44"/>
        <end position="61"/>
    </location>
</feature>